<organism evidence="3">
    <name type="scientific">Ackermannviridae sp</name>
    <dbReference type="NCBI Taxonomy" id="2831612"/>
    <lineage>
        <taxon>Viruses</taxon>
        <taxon>Duplodnaviria</taxon>
        <taxon>Heunggongvirae</taxon>
        <taxon>Uroviricota</taxon>
        <taxon>Caudoviricetes</taxon>
        <taxon>Pantevenvirales</taxon>
        <taxon>Ackermannviridae</taxon>
    </lineage>
</organism>
<feature type="compositionally biased region" description="Polar residues" evidence="2">
    <location>
        <begin position="9"/>
        <end position="39"/>
    </location>
</feature>
<protein>
    <submittedName>
        <fullName evidence="3">Uncharacterized protein</fullName>
    </submittedName>
</protein>
<sequence length="273" mass="28889">MASYYIPSSDANKIKNNLSSGKLSQSNANRMGFSSSNYGGTKVTPGGSSGGSGYSSGNRYSGSSGSAASTATAAPSTANSGMSAWQQAQQAILAAQNAAAEQLRAAQEAQRKAREEAYQKAAAQQRANYDFSAGQVNDATGKALQEAYINRMLQSKNLQQSLSAQGLNGGASETTTAGMYNNYNNARNDLETERQNQLANLLNTYQNNMAQLEQQRASGEAVDLSQYQTALQNLTAGNTEKLISLLQGYGDMASSVPATTARYNAQTGQWEYV</sequence>
<evidence type="ECO:0000256" key="1">
    <source>
        <dbReference type="SAM" id="Coils"/>
    </source>
</evidence>
<dbReference type="EMBL" id="BK035229">
    <property type="protein sequence ID" value="DAG87167.1"/>
    <property type="molecule type" value="Genomic_DNA"/>
</dbReference>
<feature type="coiled-coil region" evidence="1">
    <location>
        <begin position="92"/>
        <end position="126"/>
    </location>
</feature>
<keyword evidence="1" id="KW-0175">Coiled coil</keyword>
<feature type="region of interest" description="Disordered" evidence="2">
    <location>
        <begin position="1"/>
        <end position="78"/>
    </location>
</feature>
<accession>A0A8S5VIM6</accession>
<feature type="compositionally biased region" description="Low complexity" evidence="2">
    <location>
        <begin position="55"/>
        <end position="78"/>
    </location>
</feature>
<evidence type="ECO:0000313" key="3">
    <source>
        <dbReference type="EMBL" id="DAG87167.1"/>
    </source>
</evidence>
<proteinExistence type="predicted"/>
<feature type="coiled-coil region" evidence="1">
    <location>
        <begin position="180"/>
        <end position="222"/>
    </location>
</feature>
<reference evidence="3" key="1">
    <citation type="journal article" date="2021" name="Proc. Natl. Acad. Sci. U.S.A.">
        <title>A Catalog of Tens of Thousands of Viruses from Human Metagenomes Reveals Hidden Associations with Chronic Diseases.</title>
        <authorList>
            <person name="Tisza M.J."/>
            <person name="Buck C.B."/>
        </authorList>
    </citation>
    <scope>NUCLEOTIDE SEQUENCE</scope>
    <source>
        <strain evidence="3">Ctpks17</strain>
    </source>
</reference>
<name>A0A8S5VIM6_9CAUD</name>
<evidence type="ECO:0000256" key="2">
    <source>
        <dbReference type="SAM" id="MobiDB-lite"/>
    </source>
</evidence>